<sequence>MWLSKKEYKALICELDEIKAKQRELEQKTEQRLLNMAKRILREPEKLSEELNQMDRLDKYVDDIINQ</sequence>
<accession>A0ABV1H574</accession>
<evidence type="ECO:0008006" key="3">
    <source>
        <dbReference type="Google" id="ProtNLM"/>
    </source>
</evidence>
<proteinExistence type="predicted"/>
<protein>
    <recommendedName>
        <fullName evidence="3">Aspartyl-phosphate phosphatase Spo0E family protein</fullName>
    </recommendedName>
</protein>
<comment type="caution">
    <text evidence="1">The sequence shown here is derived from an EMBL/GenBank/DDBJ whole genome shotgun (WGS) entry which is preliminary data.</text>
</comment>
<evidence type="ECO:0000313" key="1">
    <source>
        <dbReference type="EMBL" id="MEQ2554853.1"/>
    </source>
</evidence>
<name>A0ABV1H574_9FIRM</name>
<reference evidence="1" key="1">
    <citation type="submission" date="2024-03" db="EMBL/GenBank/DDBJ databases">
        <title>Human intestinal bacterial collection.</title>
        <authorList>
            <person name="Pauvert C."/>
            <person name="Hitch T.C.A."/>
            <person name="Clavel T."/>
        </authorList>
    </citation>
    <scope>NUCLEOTIDE SEQUENCE [LARGE SCALE GENOMIC DNA]</scope>
    <source>
        <strain evidence="1">CLA-AA-H89B</strain>
    </source>
</reference>
<keyword evidence="2" id="KW-1185">Reference proteome</keyword>
<dbReference type="Proteomes" id="UP001546774">
    <property type="component" value="Unassembled WGS sequence"/>
</dbReference>
<dbReference type="EMBL" id="JBBMFS010000005">
    <property type="protein sequence ID" value="MEQ2554853.1"/>
    <property type="molecule type" value="Genomic_DNA"/>
</dbReference>
<organism evidence="1 2">
    <name type="scientific">Lachnospira intestinalis</name>
    <dbReference type="NCBI Taxonomy" id="3133158"/>
    <lineage>
        <taxon>Bacteria</taxon>
        <taxon>Bacillati</taxon>
        <taxon>Bacillota</taxon>
        <taxon>Clostridia</taxon>
        <taxon>Lachnospirales</taxon>
        <taxon>Lachnospiraceae</taxon>
        <taxon>Lachnospira</taxon>
    </lineage>
</organism>
<evidence type="ECO:0000313" key="2">
    <source>
        <dbReference type="Proteomes" id="UP001546774"/>
    </source>
</evidence>
<gene>
    <name evidence="1" type="ORF">WMO37_07450</name>
</gene>